<protein>
    <recommendedName>
        <fullName evidence="2">MACPF domain-containing protein</fullName>
    </recommendedName>
</protein>
<feature type="domain" description="MACPF" evidence="2">
    <location>
        <begin position="21"/>
        <end position="343"/>
    </location>
</feature>
<name>A0A1W0WWK5_HYPEX</name>
<dbReference type="PANTHER" id="PTHR19324">
    <property type="entry name" value="PERFORIN-LIKE PROTEIN 1"/>
    <property type="match status" value="1"/>
</dbReference>
<dbReference type="Pfam" id="PF01823">
    <property type="entry name" value="MACPF"/>
    <property type="match status" value="1"/>
</dbReference>
<dbReference type="EMBL" id="MTYJ01000037">
    <property type="protein sequence ID" value="OQV19567.1"/>
    <property type="molecule type" value="Genomic_DNA"/>
</dbReference>
<accession>A0A1W0WWK5</accession>
<evidence type="ECO:0000259" key="2">
    <source>
        <dbReference type="PROSITE" id="PS51412"/>
    </source>
</evidence>
<comment type="caution">
    <text evidence="3">The sequence shown here is derived from an EMBL/GenBank/DDBJ whole genome shotgun (WGS) entry which is preliminary data.</text>
</comment>
<sequence length="561" mass="62514">MIPRKKYSGTVWITATLFSAIFLSVSQSQSIPVGGGYVGCGYDVLTGNPDGASFTNGGLDPGLKPAKFILRKTFKENSYCPAEATCVELGGMFGEETFSLNADLQQYKDEYSALWTQESSVSVLIASFGGTLSAAYREAQKLINSQEKVILNKRRITITGDATYNTRGNRRLDPEFLQALCDLPLTYSQDVYGDFLKEWGTHVVTAAKLGVRESWREDFSKKIIINALQRNQSYAISNSGGFLSFVSSSLTGQLSDQLVSEFRSDKQSQNRWTSAVGSPMAPAPISLTLRGLETFIVPTSFRDGNNGSSSSCATLQTTGDMASIRANVIRALSDYPNISGAQTPTAITRMSNLTWPKGTYSLLMAHDGCPLGPWANGTRHHDTVDRFPDNEWSSGFENRTASSLFYNNLDLRFCSKIFEFEDGAMDWSQGAYCTFKRGDCPDNFEVGNFYVDDEFFFNANWFAGTLPDGEYRKKTRYYFCCRNDGAVNKPIFLPTQRPFLLMPMGPSCQVVAGMQAEMHWLKIDTMWKGWSMMTGKVPFSMMNNTARWTVYFCYYSAIQSQ</sequence>
<keyword evidence="1" id="KW-0732">Signal</keyword>
<evidence type="ECO:0000256" key="1">
    <source>
        <dbReference type="SAM" id="SignalP"/>
    </source>
</evidence>
<evidence type="ECO:0000313" key="3">
    <source>
        <dbReference type="EMBL" id="OQV19567.1"/>
    </source>
</evidence>
<evidence type="ECO:0000313" key="4">
    <source>
        <dbReference type="Proteomes" id="UP000192578"/>
    </source>
</evidence>
<dbReference type="OrthoDB" id="5954510at2759"/>
<gene>
    <name evidence="3" type="ORF">BV898_06341</name>
</gene>
<proteinExistence type="predicted"/>
<organism evidence="3 4">
    <name type="scientific">Hypsibius exemplaris</name>
    <name type="common">Freshwater tardigrade</name>
    <dbReference type="NCBI Taxonomy" id="2072580"/>
    <lineage>
        <taxon>Eukaryota</taxon>
        <taxon>Metazoa</taxon>
        <taxon>Ecdysozoa</taxon>
        <taxon>Tardigrada</taxon>
        <taxon>Eutardigrada</taxon>
        <taxon>Parachela</taxon>
        <taxon>Hypsibioidea</taxon>
        <taxon>Hypsibiidae</taxon>
        <taxon>Hypsibius</taxon>
    </lineage>
</organism>
<dbReference type="Proteomes" id="UP000192578">
    <property type="component" value="Unassembled WGS sequence"/>
</dbReference>
<dbReference type="PROSITE" id="PS51412">
    <property type="entry name" value="MACPF_2"/>
    <property type="match status" value="1"/>
</dbReference>
<reference evidence="4" key="1">
    <citation type="submission" date="2017-01" db="EMBL/GenBank/DDBJ databases">
        <title>Comparative genomics of anhydrobiosis in the tardigrade Hypsibius dujardini.</title>
        <authorList>
            <person name="Yoshida Y."/>
            <person name="Koutsovoulos G."/>
            <person name="Laetsch D."/>
            <person name="Stevens L."/>
            <person name="Kumar S."/>
            <person name="Horikawa D."/>
            <person name="Ishino K."/>
            <person name="Komine S."/>
            <person name="Tomita M."/>
            <person name="Blaxter M."/>
            <person name="Arakawa K."/>
        </authorList>
    </citation>
    <scope>NUCLEOTIDE SEQUENCE [LARGE SCALE GENOMIC DNA]</scope>
    <source>
        <strain evidence="4">Z151</strain>
    </source>
</reference>
<dbReference type="PANTHER" id="PTHR19324:SF33">
    <property type="entry name" value="MUCIN-5AC"/>
    <property type="match status" value="1"/>
</dbReference>
<dbReference type="AlphaFoldDB" id="A0A1W0WWK5"/>
<dbReference type="InterPro" id="IPR020864">
    <property type="entry name" value="MACPF"/>
</dbReference>
<keyword evidence="4" id="KW-1185">Reference proteome</keyword>
<dbReference type="InterPro" id="IPR031569">
    <property type="entry name" value="ApeC"/>
</dbReference>
<dbReference type="Pfam" id="PF16977">
    <property type="entry name" value="ApeC"/>
    <property type="match status" value="1"/>
</dbReference>
<feature type="signal peptide" evidence="1">
    <location>
        <begin position="1"/>
        <end position="28"/>
    </location>
</feature>
<feature type="chain" id="PRO_5012370744" description="MACPF domain-containing protein" evidence="1">
    <location>
        <begin position="29"/>
        <end position="561"/>
    </location>
</feature>